<dbReference type="RefSeq" id="WP_379995006.1">
    <property type="nucleotide sequence ID" value="NZ_JBHSGN010000059.1"/>
</dbReference>
<comment type="caution">
    <text evidence="2">The sequence shown here is derived from an EMBL/GenBank/DDBJ whole genome shotgun (WGS) entry which is preliminary data.</text>
</comment>
<evidence type="ECO:0000313" key="2">
    <source>
        <dbReference type="EMBL" id="MFC4673583.1"/>
    </source>
</evidence>
<feature type="compositionally biased region" description="Acidic residues" evidence="1">
    <location>
        <begin position="64"/>
        <end position="75"/>
    </location>
</feature>
<evidence type="ECO:0000313" key="3">
    <source>
        <dbReference type="Proteomes" id="UP001596023"/>
    </source>
</evidence>
<proteinExistence type="predicted"/>
<evidence type="ECO:0000256" key="1">
    <source>
        <dbReference type="SAM" id="MobiDB-lite"/>
    </source>
</evidence>
<feature type="region of interest" description="Disordered" evidence="1">
    <location>
        <begin position="54"/>
        <end position="75"/>
    </location>
</feature>
<organism evidence="2 3">
    <name type="scientific">Dysgonomonas termitidis</name>
    <dbReference type="NCBI Taxonomy" id="1516126"/>
    <lineage>
        <taxon>Bacteria</taxon>
        <taxon>Pseudomonadati</taxon>
        <taxon>Bacteroidota</taxon>
        <taxon>Bacteroidia</taxon>
        <taxon>Bacteroidales</taxon>
        <taxon>Dysgonomonadaceae</taxon>
        <taxon>Dysgonomonas</taxon>
    </lineage>
</organism>
<name>A0ABV9KUD0_9BACT</name>
<dbReference type="Proteomes" id="UP001596023">
    <property type="component" value="Unassembled WGS sequence"/>
</dbReference>
<dbReference type="EMBL" id="JBHSGN010000059">
    <property type="protein sequence ID" value="MFC4673583.1"/>
    <property type="molecule type" value="Genomic_DNA"/>
</dbReference>
<sequence>MATAKKKEVAEDLKSIAKKIAETNGVATVYVNSRGEFFTNKNYALNSEKGKEQNIKTFSFENSADPEEDKTDDDE</sequence>
<protein>
    <submittedName>
        <fullName evidence="2">Uncharacterized protein</fullName>
    </submittedName>
</protein>
<reference evidence="3" key="1">
    <citation type="journal article" date="2019" name="Int. J. Syst. Evol. Microbiol.">
        <title>The Global Catalogue of Microorganisms (GCM) 10K type strain sequencing project: providing services to taxonomists for standard genome sequencing and annotation.</title>
        <authorList>
            <consortium name="The Broad Institute Genomics Platform"/>
            <consortium name="The Broad Institute Genome Sequencing Center for Infectious Disease"/>
            <person name="Wu L."/>
            <person name="Ma J."/>
        </authorList>
    </citation>
    <scope>NUCLEOTIDE SEQUENCE [LARGE SCALE GENOMIC DNA]</scope>
    <source>
        <strain evidence="3">CCUG 66188</strain>
    </source>
</reference>
<accession>A0ABV9KUD0</accession>
<keyword evidence="3" id="KW-1185">Reference proteome</keyword>
<gene>
    <name evidence="2" type="ORF">ACFO6W_07750</name>
</gene>